<feature type="signal peptide" evidence="1">
    <location>
        <begin position="1"/>
        <end position="27"/>
    </location>
</feature>
<evidence type="ECO:0000313" key="3">
    <source>
        <dbReference type="Proteomes" id="UP001501442"/>
    </source>
</evidence>
<dbReference type="Proteomes" id="UP001501442">
    <property type="component" value="Unassembled WGS sequence"/>
</dbReference>
<evidence type="ECO:0000313" key="2">
    <source>
        <dbReference type="EMBL" id="GAA4632670.1"/>
    </source>
</evidence>
<evidence type="ECO:0000256" key="1">
    <source>
        <dbReference type="SAM" id="SignalP"/>
    </source>
</evidence>
<comment type="caution">
    <text evidence="2">The sequence shown here is derived from an EMBL/GenBank/DDBJ whole genome shotgun (WGS) entry which is preliminary data.</text>
</comment>
<organism evidence="2 3">
    <name type="scientific">Actinoallomurus vinaceus</name>
    <dbReference type="NCBI Taxonomy" id="1080074"/>
    <lineage>
        <taxon>Bacteria</taxon>
        <taxon>Bacillati</taxon>
        <taxon>Actinomycetota</taxon>
        <taxon>Actinomycetes</taxon>
        <taxon>Streptosporangiales</taxon>
        <taxon>Thermomonosporaceae</taxon>
        <taxon>Actinoallomurus</taxon>
    </lineage>
</organism>
<name>A0ABP8UJI6_9ACTN</name>
<dbReference type="RefSeq" id="WP_345435674.1">
    <property type="nucleotide sequence ID" value="NZ_BAABHK010000011.1"/>
</dbReference>
<proteinExistence type="predicted"/>
<dbReference type="EMBL" id="BAABHK010000011">
    <property type="protein sequence ID" value="GAA4632670.1"/>
    <property type="molecule type" value="Genomic_DNA"/>
</dbReference>
<gene>
    <name evidence="2" type="ORF">GCM10023196_067030</name>
</gene>
<keyword evidence="3" id="KW-1185">Reference proteome</keyword>
<keyword evidence="1" id="KW-0732">Signal</keyword>
<protein>
    <submittedName>
        <fullName evidence="2">Uncharacterized protein</fullName>
    </submittedName>
</protein>
<feature type="chain" id="PRO_5045830497" evidence="1">
    <location>
        <begin position="28"/>
        <end position="147"/>
    </location>
</feature>
<reference evidence="3" key="1">
    <citation type="journal article" date="2019" name="Int. J. Syst. Evol. Microbiol.">
        <title>The Global Catalogue of Microorganisms (GCM) 10K type strain sequencing project: providing services to taxonomists for standard genome sequencing and annotation.</title>
        <authorList>
            <consortium name="The Broad Institute Genomics Platform"/>
            <consortium name="The Broad Institute Genome Sequencing Center for Infectious Disease"/>
            <person name="Wu L."/>
            <person name="Ma J."/>
        </authorList>
    </citation>
    <scope>NUCLEOTIDE SEQUENCE [LARGE SCALE GENOMIC DNA]</scope>
    <source>
        <strain evidence="3">JCM 17939</strain>
    </source>
</reference>
<sequence>MAFLRKTIVATAVAGLALTGTAGAAHAGTAPPKPHKFTAYGPAVKKLPHGKVVHLQTVTGTATITAWTTVKWKATNKTYNKKTGKGTIDVVFTYVSGSGIKTRSFLKIKGSDDVTFGVPMKLKRLTVQVSQGKKHGAPVAILGKVIK</sequence>
<accession>A0ABP8UJI6</accession>